<dbReference type="RefSeq" id="WP_107662331.1">
    <property type="nucleotide sequence ID" value="NZ_PZKG01000006.1"/>
</dbReference>
<accession>A0A2T4JZK4</accession>
<dbReference type="OrthoDB" id="7876280at2"/>
<dbReference type="Pfam" id="PF20089">
    <property type="entry name" value="DUF6481"/>
    <property type="match status" value="1"/>
</dbReference>
<dbReference type="AlphaFoldDB" id="A0A2T4JZK4"/>
<evidence type="ECO:0000313" key="2">
    <source>
        <dbReference type="EMBL" id="PTE23351.1"/>
    </source>
</evidence>
<dbReference type="EMBL" id="PZKG01000006">
    <property type="protein sequence ID" value="PTE23351.1"/>
    <property type="molecule type" value="Genomic_DNA"/>
</dbReference>
<feature type="region of interest" description="Disordered" evidence="1">
    <location>
        <begin position="95"/>
        <end position="121"/>
    </location>
</feature>
<dbReference type="InterPro" id="IPR045510">
    <property type="entry name" value="DUF6481"/>
</dbReference>
<sequence length="121" mass="13556">MKNPKDNLADRRIAASESKAALLNAHRAAVEAAEPTRIARQEERVARAAAKEERQADRVKGKREEQERLDLEQAEAAAVAAAEIAAHELDMKDDASRAVLTEADKKAERDRRYADRKARQR</sequence>
<protein>
    <submittedName>
        <fullName evidence="2">Uncharacterized protein</fullName>
    </submittedName>
</protein>
<proteinExistence type="predicted"/>
<reference evidence="2 3" key="1">
    <citation type="submission" date="2018-03" db="EMBL/GenBank/DDBJ databases">
        <title>Cereibacter changlensis.</title>
        <authorList>
            <person name="Meyer T.E."/>
            <person name="Miller S."/>
            <person name="Lodha T."/>
            <person name="Gandham S."/>
            <person name="Chintalapati S."/>
            <person name="Chintalapati V.R."/>
        </authorList>
    </citation>
    <scope>NUCLEOTIDE SEQUENCE [LARGE SCALE GENOMIC DNA]</scope>
    <source>
        <strain evidence="2 3">JA139</strain>
    </source>
</reference>
<gene>
    <name evidence="2" type="ORF">C5F48_02500</name>
</gene>
<comment type="caution">
    <text evidence="2">The sequence shown here is derived from an EMBL/GenBank/DDBJ whole genome shotgun (WGS) entry which is preliminary data.</text>
</comment>
<dbReference type="Proteomes" id="UP000241010">
    <property type="component" value="Unassembled WGS sequence"/>
</dbReference>
<evidence type="ECO:0000256" key="1">
    <source>
        <dbReference type="SAM" id="MobiDB-lite"/>
    </source>
</evidence>
<keyword evidence="3" id="KW-1185">Reference proteome</keyword>
<evidence type="ECO:0000313" key="3">
    <source>
        <dbReference type="Proteomes" id="UP000241010"/>
    </source>
</evidence>
<organism evidence="2 3">
    <name type="scientific">Cereibacter changlensis JA139</name>
    <dbReference type="NCBI Taxonomy" id="1188249"/>
    <lineage>
        <taxon>Bacteria</taxon>
        <taxon>Pseudomonadati</taxon>
        <taxon>Pseudomonadota</taxon>
        <taxon>Alphaproteobacteria</taxon>
        <taxon>Rhodobacterales</taxon>
        <taxon>Paracoccaceae</taxon>
        <taxon>Cereibacter</taxon>
    </lineage>
</organism>
<name>A0A2T4JZK4_9RHOB</name>